<dbReference type="Pfam" id="PF19991">
    <property type="entry name" value="HMA_2"/>
    <property type="match status" value="1"/>
</dbReference>
<evidence type="ECO:0000313" key="2">
    <source>
        <dbReference type="Proteomes" id="UP000824260"/>
    </source>
</evidence>
<feature type="non-terminal residue" evidence="1">
    <location>
        <position position="111"/>
    </location>
</feature>
<evidence type="ECO:0000313" key="1">
    <source>
        <dbReference type="EMBL" id="HIQ82744.1"/>
    </source>
</evidence>
<protein>
    <recommendedName>
        <fullName evidence="3">HMA domain-containing protein</fullName>
    </recommendedName>
</protein>
<dbReference type="Proteomes" id="UP000824260">
    <property type="component" value="Unassembled WGS sequence"/>
</dbReference>
<comment type="caution">
    <text evidence="1">The sequence shown here is derived from an EMBL/GenBank/DDBJ whole genome shotgun (WGS) entry which is preliminary data.</text>
</comment>
<name>A0A9D1CWY6_9FIRM</name>
<gene>
    <name evidence="1" type="ORF">IAA52_06540</name>
</gene>
<organism evidence="1 2">
    <name type="scientific">Candidatus Pullichristensenella stercorigallinarum</name>
    <dbReference type="NCBI Taxonomy" id="2840909"/>
    <lineage>
        <taxon>Bacteria</taxon>
        <taxon>Bacillati</taxon>
        <taxon>Bacillota</taxon>
        <taxon>Clostridia</taxon>
        <taxon>Candidatus Pullichristensenella</taxon>
    </lineage>
</organism>
<dbReference type="EMBL" id="DVFZ01000065">
    <property type="protein sequence ID" value="HIQ82744.1"/>
    <property type="molecule type" value="Genomic_DNA"/>
</dbReference>
<dbReference type="AlphaFoldDB" id="A0A9D1CWY6"/>
<accession>A0A9D1CWY6</accession>
<sequence length="111" mass="12051">MKSIWWAALAAGSTVYGLVKQKKNVLPSFRGVAEVRSYLPGRLRLYIPTIARQEETARTMKETLETTGAVHSVTLNPRTATALICYDEAQVGAAMIEGAAIRLMGLDAEIA</sequence>
<proteinExistence type="predicted"/>
<evidence type="ECO:0008006" key="3">
    <source>
        <dbReference type="Google" id="ProtNLM"/>
    </source>
</evidence>
<reference evidence="1" key="1">
    <citation type="submission" date="2020-10" db="EMBL/GenBank/DDBJ databases">
        <authorList>
            <person name="Gilroy R."/>
        </authorList>
    </citation>
    <scope>NUCLEOTIDE SEQUENCE</scope>
    <source>
        <strain evidence="1">ChiSjej6B24-2974</strain>
    </source>
</reference>
<reference evidence="1" key="2">
    <citation type="journal article" date="2021" name="PeerJ">
        <title>Extensive microbial diversity within the chicken gut microbiome revealed by metagenomics and culture.</title>
        <authorList>
            <person name="Gilroy R."/>
            <person name="Ravi A."/>
            <person name="Getino M."/>
            <person name="Pursley I."/>
            <person name="Horton D.L."/>
            <person name="Alikhan N.F."/>
            <person name="Baker D."/>
            <person name="Gharbi K."/>
            <person name="Hall N."/>
            <person name="Watson M."/>
            <person name="Adriaenssens E.M."/>
            <person name="Foster-Nyarko E."/>
            <person name="Jarju S."/>
            <person name="Secka A."/>
            <person name="Antonio M."/>
            <person name="Oren A."/>
            <person name="Chaudhuri R.R."/>
            <person name="La Ragione R."/>
            <person name="Hildebrand F."/>
            <person name="Pallen M.J."/>
        </authorList>
    </citation>
    <scope>NUCLEOTIDE SEQUENCE</scope>
    <source>
        <strain evidence="1">ChiSjej6B24-2974</strain>
    </source>
</reference>